<gene>
    <name evidence="2" type="ORF">BCO71033_00695</name>
</gene>
<dbReference type="AlphaFoldDB" id="A0A6P2V367"/>
<accession>A0A6P2V367</accession>
<keyword evidence="1" id="KW-0472">Membrane</keyword>
<proteinExistence type="predicted"/>
<protein>
    <submittedName>
        <fullName evidence="2">Uncharacterized protein</fullName>
    </submittedName>
</protein>
<feature type="transmembrane region" description="Helical" evidence="1">
    <location>
        <begin position="12"/>
        <end position="34"/>
    </location>
</feature>
<evidence type="ECO:0000313" key="2">
    <source>
        <dbReference type="EMBL" id="VWC84485.1"/>
    </source>
</evidence>
<dbReference type="Pfam" id="PF05656">
    <property type="entry name" value="DUF805"/>
    <property type="match status" value="1"/>
</dbReference>
<reference evidence="2 3" key="1">
    <citation type="submission" date="2019-09" db="EMBL/GenBank/DDBJ databases">
        <authorList>
            <person name="Depoorter E."/>
        </authorList>
    </citation>
    <scope>NUCLEOTIDE SEQUENCE [LARGE SCALE GENOMIC DNA]</scope>
    <source>
        <strain evidence="2">R-71033</strain>
    </source>
</reference>
<feature type="transmembrane region" description="Helical" evidence="1">
    <location>
        <begin position="117"/>
        <end position="138"/>
    </location>
</feature>
<dbReference type="InterPro" id="IPR008523">
    <property type="entry name" value="DUF805"/>
</dbReference>
<dbReference type="PROSITE" id="PS51257">
    <property type="entry name" value="PROKAR_LIPOPROTEIN"/>
    <property type="match status" value="1"/>
</dbReference>
<sequence>MNRRLGAGSYLICMSSVIIAWSLLVALACVGFAAKGNLGLAGLNTLVSTSGTAVGIVFYGASARRLRDLNIPGWAVKVLAFPLIAVIVLPLLCFLSGPRWANDFGAAPAPSGLLKTAAALMLFGVAIGVSPWALGVYLHMRRALLAGAI</sequence>
<dbReference type="Proteomes" id="UP000494109">
    <property type="component" value="Unassembled WGS sequence"/>
</dbReference>
<evidence type="ECO:0000313" key="3">
    <source>
        <dbReference type="Proteomes" id="UP000494109"/>
    </source>
</evidence>
<keyword evidence="1" id="KW-0812">Transmembrane</keyword>
<keyword evidence="1" id="KW-1133">Transmembrane helix</keyword>
<feature type="transmembrane region" description="Helical" evidence="1">
    <location>
        <begin position="74"/>
        <end position="97"/>
    </location>
</feature>
<dbReference type="GO" id="GO:0016020">
    <property type="term" value="C:membrane"/>
    <property type="evidence" value="ECO:0007669"/>
    <property type="project" value="InterPro"/>
</dbReference>
<evidence type="ECO:0000256" key="1">
    <source>
        <dbReference type="SAM" id="Phobius"/>
    </source>
</evidence>
<feature type="transmembrane region" description="Helical" evidence="1">
    <location>
        <begin position="40"/>
        <end position="62"/>
    </location>
</feature>
<dbReference type="EMBL" id="CABVQS010000002">
    <property type="protein sequence ID" value="VWC84485.1"/>
    <property type="molecule type" value="Genomic_DNA"/>
</dbReference>
<name>A0A6P2V367_9BURK</name>
<organism evidence="2 3">
    <name type="scientific">Burkholderia contaminans</name>
    <dbReference type="NCBI Taxonomy" id="488447"/>
    <lineage>
        <taxon>Bacteria</taxon>
        <taxon>Pseudomonadati</taxon>
        <taxon>Pseudomonadota</taxon>
        <taxon>Betaproteobacteria</taxon>
        <taxon>Burkholderiales</taxon>
        <taxon>Burkholderiaceae</taxon>
        <taxon>Burkholderia</taxon>
        <taxon>Burkholderia cepacia complex</taxon>
    </lineage>
</organism>